<evidence type="ECO:0000256" key="6">
    <source>
        <dbReference type="ARBA" id="ARBA00022989"/>
    </source>
</evidence>
<comment type="function">
    <text evidence="9">Part of the tripartite ATP-independent periplasmic (TRAP) transport system.</text>
</comment>
<evidence type="ECO:0000259" key="11">
    <source>
        <dbReference type="Pfam" id="PF04290"/>
    </source>
</evidence>
<feature type="region of interest" description="Disordered" evidence="10">
    <location>
        <begin position="219"/>
        <end position="242"/>
    </location>
</feature>
<keyword evidence="3" id="KW-1003">Cell membrane</keyword>
<feature type="transmembrane region" description="Helical" evidence="9">
    <location>
        <begin position="162"/>
        <end position="185"/>
    </location>
</feature>
<keyword evidence="2 9" id="KW-0813">Transport</keyword>
<dbReference type="EMBL" id="CP098827">
    <property type="protein sequence ID" value="XBO70799.1"/>
    <property type="molecule type" value="Genomic_DNA"/>
</dbReference>
<keyword evidence="4 9" id="KW-0997">Cell inner membrane</keyword>
<comment type="subunit">
    <text evidence="9">The complex comprises the extracytoplasmic solute receptor protein and the two transmembrane proteins.</text>
</comment>
<dbReference type="RefSeq" id="WP_222516384.1">
    <property type="nucleotide sequence ID" value="NZ_CP098827.1"/>
</dbReference>
<dbReference type="GO" id="GO:0015740">
    <property type="term" value="P:C4-dicarboxylate transport"/>
    <property type="evidence" value="ECO:0007669"/>
    <property type="project" value="TreeGrafter"/>
</dbReference>
<dbReference type="GO" id="GO:0005886">
    <property type="term" value="C:plasma membrane"/>
    <property type="evidence" value="ECO:0007669"/>
    <property type="project" value="UniProtKB-SubCell"/>
</dbReference>
<gene>
    <name evidence="12" type="ORF">NFG58_19705</name>
</gene>
<keyword evidence="5 9" id="KW-0812">Transmembrane</keyword>
<feature type="compositionally biased region" description="Low complexity" evidence="10">
    <location>
        <begin position="11"/>
        <end position="23"/>
    </location>
</feature>
<evidence type="ECO:0000256" key="3">
    <source>
        <dbReference type="ARBA" id="ARBA00022475"/>
    </source>
</evidence>
<evidence type="ECO:0000256" key="4">
    <source>
        <dbReference type="ARBA" id="ARBA00022519"/>
    </source>
</evidence>
<dbReference type="GO" id="GO:0022857">
    <property type="term" value="F:transmembrane transporter activity"/>
    <property type="evidence" value="ECO:0007669"/>
    <property type="project" value="UniProtKB-UniRule"/>
</dbReference>
<name>A0AAU7KHB2_9GAMM</name>
<evidence type="ECO:0000256" key="8">
    <source>
        <dbReference type="ARBA" id="ARBA00038436"/>
    </source>
</evidence>
<dbReference type="PANTHER" id="PTHR35011:SF10">
    <property type="entry name" value="TRAP TRANSPORTER SMALL PERMEASE PROTEIN"/>
    <property type="match status" value="1"/>
</dbReference>
<feature type="transmembrane region" description="Helical" evidence="9">
    <location>
        <begin position="42"/>
        <end position="61"/>
    </location>
</feature>
<reference evidence="12" key="1">
    <citation type="submission" date="2022-06" db="EMBL/GenBank/DDBJ databases">
        <title>A novel DMS-producing enzyme.</title>
        <authorList>
            <person name="Zhang Y."/>
        </authorList>
    </citation>
    <scope>NUCLEOTIDE SEQUENCE</scope>
    <source>
        <strain evidence="12">RT37</strain>
    </source>
</reference>
<dbReference type="AlphaFoldDB" id="A0AAU7KHB2"/>
<evidence type="ECO:0000256" key="1">
    <source>
        <dbReference type="ARBA" id="ARBA00004429"/>
    </source>
</evidence>
<keyword evidence="6 9" id="KW-1133">Transmembrane helix</keyword>
<evidence type="ECO:0000256" key="10">
    <source>
        <dbReference type="SAM" id="MobiDB-lite"/>
    </source>
</evidence>
<evidence type="ECO:0000256" key="7">
    <source>
        <dbReference type="ARBA" id="ARBA00023136"/>
    </source>
</evidence>
<accession>A0AAU7KHB2</accession>
<comment type="similarity">
    <text evidence="8 9">Belongs to the TRAP transporter small permease family.</text>
</comment>
<feature type="transmembrane region" description="Helical" evidence="9">
    <location>
        <begin position="120"/>
        <end position="142"/>
    </location>
</feature>
<protein>
    <recommendedName>
        <fullName evidence="9">TRAP transporter small permease protein</fullName>
    </recommendedName>
</protein>
<evidence type="ECO:0000256" key="5">
    <source>
        <dbReference type="ARBA" id="ARBA00022692"/>
    </source>
</evidence>
<dbReference type="InterPro" id="IPR055348">
    <property type="entry name" value="DctQ"/>
</dbReference>
<evidence type="ECO:0000313" key="12">
    <source>
        <dbReference type="EMBL" id="XBO70799.1"/>
    </source>
</evidence>
<sequence length="242" mass="25393">MSDSRPSGAHSPPDARSPGAASAAASMAVSPDSRLDRGLARLSRGAALAAGYGALLLSALITFEVLARKFFAFSLQGVDEIGGYVLAIGVAFSFAFALTQRAHTRVDVLLTRLPPRLRALLNLVALVLLCVFSLFMLWRAGATLGETLEFSSLASTPLQTPLWIPQSLWLIGLSVFAIVTLRAAVRAGVQLTRGQIGALNAGCDPLSADDELDEARRHYVGAKSGSPGHSADGQIAGREKTP</sequence>
<evidence type="ECO:0000256" key="9">
    <source>
        <dbReference type="RuleBase" id="RU369079"/>
    </source>
</evidence>
<keyword evidence="7 9" id="KW-0472">Membrane</keyword>
<dbReference type="PANTHER" id="PTHR35011">
    <property type="entry name" value="2,3-DIKETO-L-GULONATE TRAP TRANSPORTER SMALL PERMEASE PROTEIN YIAM"/>
    <property type="match status" value="1"/>
</dbReference>
<comment type="subcellular location">
    <subcellularLocation>
        <location evidence="1 9">Cell inner membrane</location>
        <topology evidence="1 9">Multi-pass membrane protein</topology>
    </subcellularLocation>
</comment>
<proteinExistence type="inferred from homology"/>
<organism evidence="12">
    <name type="scientific">Halomonas sp. RT37</name>
    <dbReference type="NCBI Taxonomy" id="2950872"/>
    <lineage>
        <taxon>Bacteria</taxon>
        <taxon>Pseudomonadati</taxon>
        <taxon>Pseudomonadota</taxon>
        <taxon>Gammaproteobacteria</taxon>
        <taxon>Oceanospirillales</taxon>
        <taxon>Halomonadaceae</taxon>
        <taxon>Halomonas</taxon>
    </lineage>
</organism>
<feature type="domain" description="Tripartite ATP-independent periplasmic transporters DctQ component" evidence="11">
    <location>
        <begin position="58"/>
        <end position="186"/>
    </location>
</feature>
<feature type="region of interest" description="Disordered" evidence="10">
    <location>
        <begin position="1"/>
        <end position="23"/>
    </location>
</feature>
<dbReference type="Pfam" id="PF04290">
    <property type="entry name" value="DctQ"/>
    <property type="match status" value="1"/>
</dbReference>
<dbReference type="InterPro" id="IPR007387">
    <property type="entry name" value="TRAP_DctQ"/>
</dbReference>
<evidence type="ECO:0000256" key="2">
    <source>
        <dbReference type="ARBA" id="ARBA00022448"/>
    </source>
</evidence>
<feature type="transmembrane region" description="Helical" evidence="9">
    <location>
        <begin position="81"/>
        <end position="99"/>
    </location>
</feature>